<protein>
    <submittedName>
        <fullName evidence="4">Alpha/beta hydrolase</fullName>
    </submittedName>
</protein>
<feature type="transmembrane region" description="Helical" evidence="2">
    <location>
        <begin position="39"/>
        <end position="57"/>
    </location>
</feature>
<evidence type="ECO:0000259" key="3">
    <source>
        <dbReference type="Pfam" id="PF20434"/>
    </source>
</evidence>
<sequence>MARYFLLLVAGLFLAVGLLTVVPSPDRAPWQLAVLADNFGHWLALGSVGLVVAAWCARGVGLGWQASVTVIGVAAAALLLRPCWDAARIARVLPAELARTLGPAEVDARPFSVAALGRGDPGAVPVETHEFAPGLKLDFYRAIGRTPAPCVIVVHGGGWNGGKRTEIASLDRWLARQGYAVVAIDYRLAPAHRWPAQAEDVRAALAFVRAHAAAWGVDARKLVLFGRSAGGQIVEAVAYENAEPGVCGVVALYAPNDLFFGYTYAREDDVLKSPALLRNFLGGTPKEVPANYASASGLLHVTPAAPPTLLLHGELDTLVWYRHSVRLAARLRENGVRHALVSLPWATHAFEYNLAGPGGQITTFALAWFLADVTR</sequence>
<proteinExistence type="predicted"/>
<feature type="domain" description="BD-FAE-like" evidence="3">
    <location>
        <begin position="139"/>
        <end position="331"/>
    </location>
</feature>
<evidence type="ECO:0000256" key="1">
    <source>
        <dbReference type="ARBA" id="ARBA00022801"/>
    </source>
</evidence>
<dbReference type="InterPro" id="IPR029058">
    <property type="entry name" value="AB_hydrolase_fold"/>
</dbReference>
<dbReference type="InterPro" id="IPR049492">
    <property type="entry name" value="BD-FAE-like_dom"/>
</dbReference>
<name>A0A8F9TWA1_9BACT</name>
<keyword evidence="2" id="KW-1133">Transmembrane helix</keyword>
<dbReference type="KEGG" id="ole:K0B96_00745"/>
<keyword evidence="2" id="KW-0472">Membrane</keyword>
<accession>A0A8F9TWA1</accession>
<organism evidence="4 5">
    <name type="scientific">Horticoccus luteus</name>
    <dbReference type="NCBI Taxonomy" id="2862869"/>
    <lineage>
        <taxon>Bacteria</taxon>
        <taxon>Pseudomonadati</taxon>
        <taxon>Verrucomicrobiota</taxon>
        <taxon>Opitutia</taxon>
        <taxon>Opitutales</taxon>
        <taxon>Opitutaceae</taxon>
        <taxon>Horticoccus</taxon>
    </lineage>
</organism>
<dbReference type="InterPro" id="IPR050300">
    <property type="entry name" value="GDXG_lipolytic_enzyme"/>
</dbReference>
<reference evidence="4" key="1">
    <citation type="submission" date="2021-08" db="EMBL/GenBank/DDBJ databases">
        <title>Genome of a novel bacterium of the phylum Verrucomicrobia, Oleiharenicola sp. KSB-15.</title>
        <authorList>
            <person name="Chung J.-H."/>
            <person name="Ahn J.-H."/>
            <person name="Yoon Y."/>
            <person name="Kim D.-Y."/>
            <person name="An S.-H."/>
            <person name="Park I."/>
            <person name="Yeon J."/>
        </authorList>
    </citation>
    <scope>NUCLEOTIDE SEQUENCE</scope>
    <source>
        <strain evidence="4">KSB-15</strain>
    </source>
</reference>
<gene>
    <name evidence="4" type="ORF">K0B96_00745</name>
</gene>
<dbReference type="GO" id="GO:0016787">
    <property type="term" value="F:hydrolase activity"/>
    <property type="evidence" value="ECO:0007669"/>
    <property type="project" value="UniProtKB-KW"/>
</dbReference>
<dbReference type="Pfam" id="PF20434">
    <property type="entry name" value="BD-FAE"/>
    <property type="match status" value="1"/>
</dbReference>
<dbReference type="RefSeq" id="WP_220162697.1">
    <property type="nucleotide sequence ID" value="NZ_CP080507.1"/>
</dbReference>
<keyword evidence="5" id="KW-1185">Reference proteome</keyword>
<dbReference type="AlphaFoldDB" id="A0A8F9TWA1"/>
<evidence type="ECO:0000313" key="5">
    <source>
        <dbReference type="Proteomes" id="UP000825051"/>
    </source>
</evidence>
<keyword evidence="1 4" id="KW-0378">Hydrolase</keyword>
<dbReference type="Proteomes" id="UP000825051">
    <property type="component" value="Chromosome"/>
</dbReference>
<dbReference type="PANTHER" id="PTHR48081">
    <property type="entry name" value="AB HYDROLASE SUPERFAMILY PROTEIN C4A8.06C"/>
    <property type="match status" value="1"/>
</dbReference>
<evidence type="ECO:0000256" key="2">
    <source>
        <dbReference type="SAM" id="Phobius"/>
    </source>
</evidence>
<dbReference type="SUPFAM" id="SSF53474">
    <property type="entry name" value="alpha/beta-Hydrolases"/>
    <property type="match status" value="1"/>
</dbReference>
<dbReference type="EMBL" id="CP080507">
    <property type="protein sequence ID" value="QYM79176.1"/>
    <property type="molecule type" value="Genomic_DNA"/>
</dbReference>
<dbReference type="Gene3D" id="3.40.50.1820">
    <property type="entry name" value="alpha/beta hydrolase"/>
    <property type="match status" value="1"/>
</dbReference>
<feature type="transmembrane region" description="Helical" evidence="2">
    <location>
        <begin position="62"/>
        <end position="80"/>
    </location>
</feature>
<keyword evidence="2" id="KW-0812">Transmembrane</keyword>
<evidence type="ECO:0000313" key="4">
    <source>
        <dbReference type="EMBL" id="QYM79176.1"/>
    </source>
</evidence>